<reference evidence="1 2" key="1">
    <citation type="submission" date="2016-10" db="EMBL/GenBank/DDBJ databases">
        <authorList>
            <person name="de Groot N.N."/>
        </authorList>
    </citation>
    <scope>NUCLEOTIDE SEQUENCE [LARGE SCALE GENOMIC DNA]</scope>
    <source>
        <strain evidence="1 2">CGMCC 4.6945</strain>
    </source>
</reference>
<organism evidence="1 2">
    <name type="scientific">Cellulomonas marina</name>
    <dbReference type="NCBI Taxonomy" id="988821"/>
    <lineage>
        <taxon>Bacteria</taxon>
        <taxon>Bacillati</taxon>
        <taxon>Actinomycetota</taxon>
        <taxon>Actinomycetes</taxon>
        <taxon>Micrococcales</taxon>
        <taxon>Cellulomonadaceae</taxon>
        <taxon>Cellulomonas</taxon>
    </lineage>
</organism>
<dbReference type="EMBL" id="FOKA01000001">
    <property type="protein sequence ID" value="SFA69827.1"/>
    <property type="molecule type" value="Genomic_DNA"/>
</dbReference>
<dbReference type="STRING" id="988821.SAMN05421867_10168"/>
<dbReference type="RefSeq" id="WP_239078690.1">
    <property type="nucleotide sequence ID" value="NZ_BONM01000005.1"/>
</dbReference>
<accession>A0A1I0V195</accession>
<protein>
    <submittedName>
        <fullName evidence="1">Uncharacterized protein</fullName>
    </submittedName>
</protein>
<dbReference type="Proteomes" id="UP000199012">
    <property type="component" value="Unassembled WGS sequence"/>
</dbReference>
<gene>
    <name evidence="1" type="ORF">SAMN05421867_10168</name>
</gene>
<dbReference type="AlphaFoldDB" id="A0A1I0V195"/>
<name>A0A1I0V195_9CELL</name>
<keyword evidence="2" id="KW-1185">Reference proteome</keyword>
<evidence type="ECO:0000313" key="2">
    <source>
        <dbReference type="Proteomes" id="UP000199012"/>
    </source>
</evidence>
<evidence type="ECO:0000313" key="1">
    <source>
        <dbReference type="EMBL" id="SFA69827.1"/>
    </source>
</evidence>
<sequence length="181" mass="19001">MRWEALFADLEAQAAAEERAEALVAVPDLVRAERASVLLADRLRASRGAPLVVTAGSRTWAGAVLDAASEWLLLAPSEHRRVLVVLAAVRTVRGLGRAAGAPPGRVEGRLGLTAALRGLARDRVRVRVLLRDDADDADGVVGRLDAVYADHVDLLPDEAAGGRRGPVTVSTAAVAAVEELP</sequence>
<proteinExistence type="predicted"/>